<protein>
    <submittedName>
        <fullName evidence="1">Uncharacterized protein</fullName>
    </submittedName>
</protein>
<reference evidence="1 2" key="1">
    <citation type="submission" date="2021-06" db="EMBL/GenBank/DDBJ databases">
        <authorList>
            <person name="Palmer J.M."/>
        </authorList>
    </citation>
    <scope>NUCLEOTIDE SEQUENCE [LARGE SCALE GENOMIC DNA]</scope>
    <source>
        <strain evidence="1 2">XR_2019</strain>
        <tissue evidence="1">Muscle</tissue>
    </source>
</reference>
<comment type="caution">
    <text evidence="1">The sequence shown here is derived from an EMBL/GenBank/DDBJ whole genome shotgun (WGS) entry which is preliminary data.</text>
</comment>
<evidence type="ECO:0000313" key="1">
    <source>
        <dbReference type="EMBL" id="MEQ2260711.1"/>
    </source>
</evidence>
<organism evidence="1 2">
    <name type="scientific">Xenotaenia resolanae</name>
    <dbReference type="NCBI Taxonomy" id="208358"/>
    <lineage>
        <taxon>Eukaryota</taxon>
        <taxon>Metazoa</taxon>
        <taxon>Chordata</taxon>
        <taxon>Craniata</taxon>
        <taxon>Vertebrata</taxon>
        <taxon>Euteleostomi</taxon>
        <taxon>Actinopterygii</taxon>
        <taxon>Neopterygii</taxon>
        <taxon>Teleostei</taxon>
        <taxon>Neoteleostei</taxon>
        <taxon>Acanthomorphata</taxon>
        <taxon>Ovalentaria</taxon>
        <taxon>Atherinomorphae</taxon>
        <taxon>Cyprinodontiformes</taxon>
        <taxon>Goodeidae</taxon>
        <taxon>Xenotaenia</taxon>
    </lineage>
</organism>
<sequence length="132" mass="14878">MLSEHFALCFKGTVTSGQIQGSPHRSFSPSLCLFACSETQGCSLMGSSLDENFLPVFGLFRSESDSEPLCVYAADTSVGSLVFLRSKIFASLPTRINYSFQQLIWTPLTSWHPWGHFRYSNYLWDLSVFWNG</sequence>
<name>A0ABV0VU14_9TELE</name>
<proteinExistence type="predicted"/>
<dbReference type="EMBL" id="JAHRIM010011094">
    <property type="protein sequence ID" value="MEQ2260711.1"/>
    <property type="molecule type" value="Genomic_DNA"/>
</dbReference>
<keyword evidence="2" id="KW-1185">Reference proteome</keyword>
<dbReference type="Proteomes" id="UP001444071">
    <property type="component" value="Unassembled WGS sequence"/>
</dbReference>
<gene>
    <name evidence="1" type="ORF">XENORESO_001437</name>
</gene>
<accession>A0ABV0VU14</accession>
<evidence type="ECO:0000313" key="2">
    <source>
        <dbReference type="Proteomes" id="UP001444071"/>
    </source>
</evidence>